<dbReference type="EMBL" id="JAFBDQ010000015">
    <property type="protein sequence ID" value="MBM7557649.1"/>
    <property type="molecule type" value="Genomic_DNA"/>
</dbReference>
<organism evidence="1 2">
    <name type="scientific">Halanaerobacter jeridensis</name>
    <dbReference type="NCBI Taxonomy" id="706427"/>
    <lineage>
        <taxon>Bacteria</taxon>
        <taxon>Bacillati</taxon>
        <taxon>Bacillota</taxon>
        <taxon>Clostridia</taxon>
        <taxon>Halanaerobiales</taxon>
        <taxon>Halobacteroidaceae</taxon>
        <taxon>Halanaerobacter</taxon>
    </lineage>
</organism>
<accession>A0A939BRT1</accession>
<evidence type="ECO:0000313" key="2">
    <source>
        <dbReference type="Proteomes" id="UP000774000"/>
    </source>
</evidence>
<dbReference type="Proteomes" id="UP000774000">
    <property type="component" value="Unassembled WGS sequence"/>
</dbReference>
<protein>
    <submittedName>
        <fullName evidence="1">Uncharacterized protein</fullName>
    </submittedName>
</protein>
<reference evidence="1" key="1">
    <citation type="submission" date="2021-01" db="EMBL/GenBank/DDBJ databases">
        <title>Genomic Encyclopedia of Type Strains, Phase IV (KMG-IV): sequencing the most valuable type-strain genomes for metagenomic binning, comparative biology and taxonomic classification.</title>
        <authorList>
            <person name="Goeker M."/>
        </authorList>
    </citation>
    <scope>NUCLEOTIDE SEQUENCE</scope>
    <source>
        <strain evidence="1">DSM 23230</strain>
    </source>
</reference>
<comment type="caution">
    <text evidence="1">The sequence shown here is derived from an EMBL/GenBank/DDBJ whole genome shotgun (WGS) entry which is preliminary data.</text>
</comment>
<name>A0A939BRT1_9FIRM</name>
<gene>
    <name evidence="1" type="ORF">JOC47_002515</name>
</gene>
<dbReference type="AlphaFoldDB" id="A0A939BRT1"/>
<evidence type="ECO:0000313" key="1">
    <source>
        <dbReference type="EMBL" id="MBM7557649.1"/>
    </source>
</evidence>
<sequence length="32" mass="3836">MIIKIRKVEVPKMRDREVRRKYLGREIGGHNG</sequence>
<keyword evidence="2" id="KW-1185">Reference proteome</keyword>
<proteinExistence type="predicted"/>